<reference evidence="1" key="2">
    <citation type="submission" date="2022-06" db="UniProtKB">
        <authorList>
            <consortium name="EnsemblMetazoa"/>
        </authorList>
    </citation>
    <scope>IDENTIFICATION</scope>
    <source>
        <strain evidence="1">DF5081</strain>
    </source>
</reference>
<protein>
    <submittedName>
        <fullName evidence="1">Uncharacterized protein</fullName>
    </submittedName>
</protein>
<dbReference type="EnsemblMetazoa" id="CJA20497.1">
    <property type="protein sequence ID" value="CJA20497.1"/>
    <property type="gene ID" value="WBGene00176069"/>
</dbReference>
<name>A0A8R1E472_CAEJA</name>
<organism evidence="1 2">
    <name type="scientific">Caenorhabditis japonica</name>
    <dbReference type="NCBI Taxonomy" id="281687"/>
    <lineage>
        <taxon>Eukaryota</taxon>
        <taxon>Metazoa</taxon>
        <taxon>Ecdysozoa</taxon>
        <taxon>Nematoda</taxon>
        <taxon>Chromadorea</taxon>
        <taxon>Rhabditida</taxon>
        <taxon>Rhabditina</taxon>
        <taxon>Rhabditomorpha</taxon>
        <taxon>Rhabditoidea</taxon>
        <taxon>Rhabditidae</taxon>
        <taxon>Peloderinae</taxon>
        <taxon>Caenorhabditis</taxon>
    </lineage>
</organism>
<evidence type="ECO:0000313" key="1">
    <source>
        <dbReference type="EnsemblMetazoa" id="CJA20497.1"/>
    </source>
</evidence>
<proteinExistence type="predicted"/>
<evidence type="ECO:0000313" key="2">
    <source>
        <dbReference type="Proteomes" id="UP000005237"/>
    </source>
</evidence>
<accession>A0A8R1E472</accession>
<sequence>MWSSKSRRRWKRWVVRSTAVESFRVAWSSTIFLCENVDLGDEVVLGAVHLPECFVHVVVQFSDVEQGVSLLLKFALVPLDSSELVDRVEETTLVVAKTQIVAFVQSLFVFVDEPGKQKIRFVEPSPCASLTHPRTLVCLSPCVSTCSPLASTRAPHRISSRLAPLRRSLHARLALASPRSIDSIVLIYADPLIIVFITPSHPVFLRPTIKGENPFISTGFRKIDIRMSFDSPF</sequence>
<reference evidence="2" key="1">
    <citation type="submission" date="2010-08" db="EMBL/GenBank/DDBJ databases">
        <authorList>
            <consortium name="Caenorhabditis japonica Sequencing Consortium"/>
            <person name="Wilson R.K."/>
        </authorList>
    </citation>
    <scope>NUCLEOTIDE SEQUENCE [LARGE SCALE GENOMIC DNA]</scope>
    <source>
        <strain evidence="2">DF5081</strain>
    </source>
</reference>
<dbReference type="Proteomes" id="UP000005237">
    <property type="component" value="Unassembled WGS sequence"/>
</dbReference>
<keyword evidence="2" id="KW-1185">Reference proteome</keyword>